<evidence type="ECO:0000256" key="3">
    <source>
        <dbReference type="ARBA" id="ARBA00022741"/>
    </source>
</evidence>
<dbReference type="GO" id="GO:0016887">
    <property type="term" value="F:ATP hydrolysis activity"/>
    <property type="evidence" value="ECO:0007669"/>
    <property type="project" value="InterPro"/>
</dbReference>
<keyword evidence="5" id="KW-0029">Amino-acid transport</keyword>
<dbReference type="GO" id="GO:0005524">
    <property type="term" value="F:ATP binding"/>
    <property type="evidence" value="ECO:0007669"/>
    <property type="project" value="UniProtKB-KW"/>
</dbReference>
<evidence type="ECO:0000256" key="2">
    <source>
        <dbReference type="ARBA" id="ARBA00022448"/>
    </source>
</evidence>
<dbReference type="InterPro" id="IPR017871">
    <property type="entry name" value="ABC_transporter-like_CS"/>
</dbReference>
<dbReference type="SUPFAM" id="SSF52540">
    <property type="entry name" value="P-loop containing nucleoside triphosphate hydrolases"/>
    <property type="match status" value="1"/>
</dbReference>
<dbReference type="GO" id="GO:0015658">
    <property type="term" value="F:branched-chain amino acid transmembrane transporter activity"/>
    <property type="evidence" value="ECO:0007669"/>
    <property type="project" value="TreeGrafter"/>
</dbReference>
<dbReference type="SMART" id="SM00382">
    <property type="entry name" value="AAA"/>
    <property type="match status" value="1"/>
</dbReference>
<dbReference type="PANTHER" id="PTHR43820:SF4">
    <property type="entry name" value="HIGH-AFFINITY BRANCHED-CHAIN AMINO ACID TRANSPORT ATP-BINDING PROTEIN LIVF"/>
    <property type="match status" value="1"/>
</dbReference>
<evidence type="ECO:0000256" key="4">
    <source>
        <dbReference type="ARBA" id="ARBA00022840"/>
    </source>
</evidence>
<proteinExistence type="inferred from homology"/>
<dbReference type="Proteomes" id="UP000192936">
    <property type="component" value="Unassembled WGS sequence"/>
</dbReference>
<feature type="domain" description="ABC transporter" evidence="6">
    <location>
        <begin position="2"/>
        <end position="240"/>
    </location>
</feature>
<keyword evidence="2" id="KW-0813">Transport</keyword>
<dbReference type="AlphaFoldDB" id="A0A1X7HKT0"/>
<accession>A0A1X7HKT0</accession>
<dbReference type="CDD" id="cd03224">
    <property type="entry name" value="ABC_TM1139_LivF_branched"/>
    <property type="match status" value="1"/>
</dbReference>
<dbReference type="GO" id="GO:0015807">
    <property type="term" value="P:L-amino acid transport"/>
    <property type="evidence" value="ECO:0007669"/>
    <property type="project" value="TreeGrafter"/>
</dbReference>
<name>A0A1X7HKT0_9PROT</name>
<protein>
    <submittedName>
        <fullName evidence="7">Branched-chain amino acid transport system ATP-binding protein</fullName>
    </submittedName>
</protein>
<organism evidence="7 8">
    <name type="scientific">Azospirillum oryzae</name>
    <dbReference type="NCBI Taxonomy" id="286727"/>
    <lineage>
        <taxon>Bacteria</taxon>
        <taxon>Pseudomonadati</taxon>
        <taxon>Pseudomonadota</taxon>
        <taxon>Alphaproteobacteria</taxon>
        <taxon>Rhodospirillales</taxon>
        <taxon>Azospirillaceae</taxon>
        <taxon>Azospirillum</taxon>
    </lineage>
</organism>
<evidence type="ECO:0000259" key="6">
    <source>
        <dbReference type="PROSITE" id="PS50893"/>
    </source>
</evidence>
<evidence type="ECO:0000256" key="5">
    <source>
        <dbReference type="ARBA" id="ARBA00022970"/>
    </source>
</evidence>
<dbReference type="EMBL" id="FXAK01000009">
    <property type="protein sequence ID" value="SMF88556.1"/>
    <property type="molecule type" value="Genomic_DNA"/>
</dbReference>
<dbReference type="InterPro" id="IPR003439">
    <property type="entry name" value="ABC_transporter-like_ATP-bd"/>
</dbReference>
<evidence type="ECO:0000256" key="1">
    <source>
        <dbReference type="ARBA" id="ARBA00005417"/>
    </source>
</evidence>
<dbReference type="PROSITE" id="PS50893">
    <property type="entry name" value="ABC_TRANSPORTER_2"/>
    <property type="match status" value="1"/>
</dbReference>
<evidence type="ECO:0000313" key="8">
    <source>
        <dbReference type="Proteomes" id="UP000192936"/>
    </source>
</evidence>
<dbReference type="InterPro" id="IPR003593">
    <property type="entry name" value="AAA+_ATPase"/>
</dbReference>
<keyword evidence="3" id="KW-0547">Nucleotide-binding</keyword>
<dbReference type="PROSITE" id="PS00211">
    <property type="entry name" value="ABC_TRANSPORTER_1"/>
    <property type="match status" value="1"/>
</dbReference>
<dbReference type="RefSeq" id="WP_085091286.1">
    <property type="nucleotide sequence ID" value="NZ_FXAK01000009.1"/>
</dbReference>
<dbReference type="InterPro" id="IPR027417">
    <property type="entry name" value="P-loop_NTPase"/>
</dbReference>
<dbReference type="OrthoDB" id="8158665at2"/>
<evidence type="ECO:0000313" key="7">
    <source>
        <dbReference type="EMBL" id="SMF88556.1"/>
    </source>
</evidence>
<dbReference type="Pfam" id="PF00005">
    <property type="entry name" value="ABC_tran"/>
    <property type="match status" value="1"/>
</dbReference>
<dbReference type="Gene3D" id="3.40.50.300">
    <property type="entry name" value="P-loop containing nucleotide triphosphate hydrolases"/>
    <property type="match status" value="1"/>
</dbReference>
<gene>
    <name evidence="7" type="ORF">SAMN02982917_6441</name>
</gene>
<keyword evidence="4 7" id="KW-0067">ATP-binding</keyword>
<dbReference type="STRING" id="286727.SAMN02982917_6441"/>
<sequence length="240" mass="25428">MSRFVGRVGGASYDRLRVLHQLDIAVESGHMLVILGSNGAGKTTALRALAGTVATSGRHLALDGEDLSGCAPWQLPAHGVVLVPDGARCFPNLSVEDNLLGAHGAAAGRRKQVPYGRLRDMVCGYFPILRDRSRQIAGTMSGGQRQMLAIGRALMAEPSALILDEPSAGLAPIIVEELFVTLAKIKRETGCAIVMAEQNVGYATHIADHCVVLEEGRTALSGPMAEVVNHEKLRSAYLGI</sequence>
<dbReference type="InterPro" id="IPR052156">
    <property type="entry name" value="BCAA_Transport_ATP-bd_LivF"/>
</dbReference>
<comment type="similarity">
    <text evidence="1">Belongs to the ABC transporter superfamily.</text>
</comment>
<reference evidence="7 8" key="1">
    <citation type="submission" date="2017-04" db="EMBL/GenBank/DDBJ databases">
        <authorList>
            <person name="Afonso C.L."/>
            <person name="Miller P.J."/>
            <person name="Scott M.A."/>
            <person name="Spackman E."/>
            <person name="Goraichik I."/>
            <person name="Dimitrov K.M."/>
            <person name="Suarez D.L."/>
            <person name="Swayne D.E."/>
        </authorList>
    </citation>
    <scope>NUCLEOTIDE SEQUENCE [LARGE SCALE GENOMIC DNA]</scope>
    <source>
        <strain evidence="7 8">A2P</strain>
    </source>
</reference>
<dbReference type="PANTHER" id="PTHR43820">
    <property type="entry name" value="HIGH-AFFINITY BRANCHED-CHAIN AMINO ACID TRANSPORT ATP-BINDING PROTEIN LIVF"/>
    <property type="match status" value="1"/>
</dbReference>